<reference evidence="2 3" key="1">
    <citation type="submission" date="2019-02" db="EMBL/GenBank/DDBJ databases">
        <title>Draft genome sequences of novel Actinobacteria.</title>
        <authorList>
            <person name="Sahin N."/>
            <person name="Ay H."/>
            <person name="Saygin H."/>
        </authorList>
    </citation>
    <scope>NUCLEOTIDE SEQUENCE [LARGE SCALE GENOMIC DNA]</scope>
    <source>
        <strain evidence="2 3">8K307</strain>
    </source>
</reference>
<dbReference type="Proteomes" id="UP000295217">
    <property type="component" value="Unassembled WGS sequence"/>
</dbReference>
<dbReference type="OrthoDB" id="4703964at2"/>
<sequence length="1057" mass="118733">MPETAQSRKADTQIAGRGRTLTIMGTEGDYVFERIRATGGFYEADVLDLLSYLPIPADHLIVDVGANIGNHTIFFAEFFDRAVVAVEPHSGNADLLEANLGFNNLRERTRVVRRPLWSEHQRLRLTQRIAGNSGTFAVDTDPDGELSALTLDEIPERGERVGLLKIDTEGSEADVLGGGRSILERDHPHICVEAHDGTAFQRVVKVLAPLGYELLDIEGRSDNYIWVHATSLGAETIDSLRQMVVVTGSRQLGKHLNLRLDHLSRRIDRSDATFENVPVAMHQATEDMRTGLEAAVFRLVNGVDESLHGTADDLIGRLSSALERHVAKTDSATRATRNEIRLLMDRLAWQTEAMTAAVDARTALEEQVAPLRDRVRWLESESRLWQQSYKSLAGSRAVRTGRLLRMLVGRRRDLIDIESRRAWVRRHAKREAGVEGMRPLTPAKARATAPAVLAPPSAIGYGNLRELHPALPTGRDIVRAGLASIPERVEGLKHVVEKLYDQVDELYVYLNRFDEAPAFLRGDSRIRVFTGDDLGDRGKFRFVDGFHGYFISVDDDIDYPGFYVDHLIDGIERYGRRAAVGWHGSIVKDGFEDYYNEASRRVFSFRFNRPEDVPVHILGTGCAAFHTDALSLSFFDFPKPNMADVFFALKGQEQSVPFVVLAHQKGWARPLELEDDRSISTESMAKSGHGAFDVRAQTNRLVRERAPWKLARQEEIVVREPLSLAIVGRTDPTRWKKGGILKSTNLTADMLRPLGVDVRLFDLETGDAWNLDGFQPQVVMIYPGDPGRPDFHQCEQIAERHASRGAAVLINLSMTMSDSRAKFVVERMTAWRQQYGDRIKMLVFADQIKEIPALSEIADSIVAIPKTIDVPHPPHATFHGTEGIFLGDIAKLVNDDLFSDGTAERWIEIIRETVPEAPLFAVKQYRPAQERDLGITVLPYLRDDFSERLSKMRLMINPLRYVTFEMVPIEVAALGVPVIYQRMEQSLSSYLGLSAIQIERAEDLRSVLPALYRDPTLWRAQSRAGQLGAQSHGHRLMATQMYVRLLALAKHSSLRQR</sequence>
<feature type="domain" description="Methyltransferase FkbM" evidence="1">
    <location>
        <begin position="63"/>
        <end position="213"/>
    </location>
</feature>
<dbReference type="InterPro" id="IPR052514">
    <property type="entry name" value="SAM-dependent_MTase"/>
</dbReference>
<name>A0A4R5AN12_9ACTN</name>
<dbReference type="InterPro" id="IPR029063">
    <property type="entry name" value="SAM-dependent_MTases_sf"/>
</dbReference>
<evidence type="ECO:0000313" key="2">
    <source>
        <dbReference type="EMBL" id="TDD73009.1"/>
    </source>
</evidence>
<organism evidence="2 3">
    <name type="scientific">Jiangella aurantiaca</name>
    <dbReference type="NCBI Taxonomy" id="2530373"/>
    <lineage>
        <taxon>Bacteria</taxon>
        <taxon>Bacillati</taxon>
        <taxon>Actinomycetota</taxon>
        <taxon>Actinomycetes</taxon>
        <taxon>Jiangellales</taxon>
        <taxon>Jiangellaceae</taxon>
        <taxon>Jiangella</taxon>
    </lineage>
</organism>
<dbReference type="Gene3D" id="3.40.50.150">
    <property type="entry name" value="Vaccinia Virus protein VP39"/>
    <property type="match status" value="1"/>
</dbReference>
<dbReference type="InterPro" id="IPR006342">
    <property type="entry name" value="FkbM_mtfrase"/>
</dbReference>
<evidence type="ECO:0000259" key="1">
    <source>
        <dbReference type="Pfam" id="PF05050"/>
    </source>
</evidence>
<dbReference type="NCBIfam" id="TIGR01444">
    <property type="entry name" value="fkbM_fam"/>
    <property type="match status" value="1"/>
</dbReference>
<accession>A0A4R5AN12</accession>
<gene>
    <name evidence="2" type="ORF">E1262_00510</name>
</gene>
<keyword evidence="2" id="KW-0808">Transferase</keyword>
<keyword evidence="3" id="KW-1185">Reference proteome</keyword>
<dbReference type="RefSeq" id="WP_132101084.1">
    <property type="nucleotide sequence ID" value="NZ_SMLB01000001.1"/>
</dbReference>
<comment type="caution">
    <text evidence="2">The sequence shown here is derived from an EMBL/GenBank/DDBJ whole genome shotgun (WGS) entry which is preliminary data.</text>
</comment>
<keyword evidence="2" id="KW-0489">Methyltransferase</keyword>
<dbReference type="GO" id="GO:0032259">
    <property type="term" value="P:methylation"/>
    <property type="evidence" value="ECO:0007669"/>
    <property type="project" value="UniProtKB-KW"/>
</dbReference>
<dbReference type="PANTHER" id="PTHR34203:SF15">
    <property type="entry name" value="SLL1173 PROTEIN"/>
    <property type="match status" value="1"/>
</dbReference>
<dbReference type="GO" id="GO:0008168">
    <property type="term" value="F:methyltransferase activity"/>
    <property type="evidence" value="ECO:0007669"/>
    <property type="project" value="UniProtKB-KW"/>
</dbReference>
<proteinExistence type="predicted"/>
<dbReference type="EMBL" id="SMLB01000001">
    <property type="protein sequence ID" value="TDD73009.1"/>
    <property type="molecule type" value="Genomic_DNA"/>
</dbReference>
<dbReference type="Gene3D" id="3.40.50.2000">
    <property type="entry name" value="Glycogen Phosphorylase B"/>
    <property type="match status" value="1"/>
</dbReference>
<dbReference type="SUPFAM" id="SSF53335">
    <property type="entry name" value="S-adenosyl-L-methionine-dependent methyltransferases"/>
    <property type="match status" value="1"/>
</dbReference>
<dbReference type="AlphaFoldDB" id="A0A4R5AN12"/>
<dbReference type="Pfam" id="PF05050">
    <property type="entry name" value="Methyltransf_21"/>
    <property type="match status" value="1"/>
</dbReference>
<dbReference type="SUPFAM" id="SSF53756">
    <property type="entry name" value="UDP-Glycosyltransferase/glycogen phosphorylase"/>
    <property type="match status" value="1"/>
</dbReference>
<dbReference type="PANTHER" id="PTHR34203">
    <property type="entry name" value="METHYLTRANSFERASE, FKBM FAMILY PROTEIN"/>
    <property type="match status" value="1"/>
</dbReference>
<evidence type="ECO:0000313" key="3">
    <source>
        <dbReference type="Proteomes" id="UP000295217"/>
    </source>
</evidence>
<protein>
    <submittedName>
        <fullName evidence="2">FkbM family methyltransferase</fullName>
    </submittedName>
</protein>